<gene>
    <name evidence="1" type="ORF">J4Q44_G00322370</name>
</gene>
<organism evidence="1 2">
    <name type="scientific">Coregonus suidteri</name>
    <dbReference type="NCBI Taxonomy" id="861788"/>
    <lineage>
        <taxon>Eukaryota</taxon>
        <taxon>Metazoa</taxon>
        <taxon>Chordata</taxon>
        <taxon>Craniata</taxon>
        <taxon>Vertebrata</taxon>
        <taxon>Euteleostomi</taxon>
        <taxon>Actinopterygii</taxon>
        <taxon>Neopterygii</taxon>
        <taxon>Teleostei</taxon>
        <taxon>Protacanthopterygii</taxon>
        <taxon>Salmoniformes</taxon>
        <taxon>Salmonidae</taxon>
        <taxon>Coregoninae</taxon>
        <taxon>Coregonus</taxon>
    </lineage>
</organism>
<protein>
    <submittedName>
        <fullName evidence="1">Uncharacterized protein</fullName>
    </submittedName>
</protein>
<reference evidence="1 2" key="1">
    <citation type="submission" date="2021-04" db="EMBL/GenBank/DDBJ databases">
        <authorList>
            <person name="De Guttry C."/>
            <person name="Zahm M."/>
            <person name="Klopp C."/>
            <person name="Cabau C."/>
            <person name="Louis A."/>
            <person name="Berthelot C."/>
            <person name="Parey E."/>
            <person name="Roest Crollius H."/>
            <person name="Montfort J."/>
            <person name="Robinson-Rechavi M."/>
            <person name="Bucao C."/>
            <person name="Bouchez O."/>
            <person name="Gislard M."/>
            <person name="Lluch J."/>
            <person name="Milhes M."/>
            <person name="Lampietro C."/>
            <person name="Lopez Roques C."/>
            <person name="Donnadieu C."/>
            <person name="Braasch I."/>
            <person name="Desvignes T."/>
            <person name="Postlethwait J."/>
            <person name="Bobe J."/>
            <person name="Wedekind C."/>
            <person name="Guiguen Y."/>
        </authorList>
    </citation>
    <scope>NUCLEOTIDE SEQUENCE [LARGE SCALE GENOMIC DNA]</scope>
    <source>
        <strain evidence="1">Cs_M1</strain>
        <tissue evidence="1">Blood</tissue>
    </source>
</reference>
<comment type="caution">
    <text evidence="1">The sequence shown here is derived from an EMBL/GenBank/DDBJ whole genome shotgun (WGS) entry which is preliminary data.</text>
</comment>
<sequence length="85" mass="9679">MRQVLICREIPECSPCDITLTVTLQKEDNNRKWMCQLTKDGIDETFIDFTSTFSDIEDKGTEDDDVISTVPGKKPSISMMCEDIL</sequence>
<accession>A0AAN8KMK2</accession>
<dbReference type="AlphaFoldDB" id="A0AAN8KMK2"/>
<proteinExistence type="predicted"/>
<name>A0AAN8KMK2_9TELE</name>
<evidence type="ECO:0000313" key="1">
    <source>
        <dbReference type="EMBL" id="KAK6297654.1"/>
    </source>
</evidence>
<dbReference type="Proteomes" id="UP001356427">
    <property type="component" value="Unassembled WGS sequence"/>
</dbReference>
<evidence type="ECO:0000313" key="2">
    <source>
        <dbReference type="Proteomes" id="UP001356427"/>
    </source>
</evidence>
<dbReference type="EMBL" id="JAGTTL010000031">
    <property type="protein sequence ID" value="KAK6297654.1"/>
    <property type="molecule type" value="Genomic_DNA"/>
</dbReference>
<keyword evidence="2" id="KW-1185">Reference proteome</keyword>